<gene>
    <name evidence="1" type="ORF">BHAOGJBA_4969</name>
</gene>
<dbReference type="AlphaFoldDB" id="A0AAV4ZUA7"/>
<sequence length="102" mass="10936">MTFLRYAPDIETPAPDEQKSIDGIIQGMTQQSQVVEKREHHAVRASHAQSSACVVGELIVPENEAVACDERSILLVRSDSPAPSICPRGSLRGLGELAGISL</sequence>
<keyword evidence="2" id="KW-1185">Reference proteome</keyword>
<accession>A0AAV4ZUA7</accession>
<reference evidence="1" key="2">
    <citation type="submission" date="2021-08" db="EMBL/GenBank/DDBJ databases">
        <authorList>
            <person name="Tani A."/>
            <person name="Ola A."/>
            <person name="Ogura Y."/>
            <person name="Katsura K."/>
            <person name="Hayashi T."/>
        </authorList>
    </citation>
    <scope>NUCLEOTIDE SEQUENCE</scope>
    <source>
        <strain evidence="1">DSM 16372</strain>
    </source>
</reference>
<name>A0AAV4ZUA7_9HYPH</name>
<evidence type="ECO:0008006" key="3">
    <source>
        <dbReference type="Google" id="ProtNLM"/>
    </source>
</evidence>
<evidence type="ECO:0000313" key="1">
    <source>
        <dbReference type="EMBL" id="GJD91421.1"/>
    </source>
</evidence>
<organism evidence="1 2">
    <name type="scientific">Methylobacterium hispanicum</name>
    <dbReference type="NCBI Taxonomy" id="270350"/>
    <lineage>
        <taxon>Bacteria</taxon>
        <taxon>Pseudomonadati</taxon>
        <taxon>Pseudomonadota</taxon>
        <taxon>Alphaproteobacteria</taxon>
        <taxon>Hyphomicrobiales</taxon>
        <taxon>Methylobacteriaceae</taxon>
        <taxon>Methylobacterium</taxon>
    </lineage>
</organism>
<comment type="caution">
    <text evidence="1">The sequence shown here is derived from an EMBL/GenBank/DDBJ whole genome shotgun (WGS) entry which is preliminary data.</text>
</comment>
<proteinExistence type="predicted"/>
<reference evidence="1" key="1">
    <citation type="journal article" date="2016" name="Front. Microbiol.">
        <title>Genome Sequence of the Piezophilic, Mesophilic Sulfate-Reducing Bacterium Desulfovibrio indicus J2T.</title>
        <authorList>
            <person name="Cao J."/>
            <person name="Maignien L."/>
            <person name="Shao Z."/>
            <person name="Alain K."/>
            <person name="Jebbar M."/>
        </authorList>
    </citation>
    <scope>NUCLEOTIDE SEQUENCE</scope>
    <source>
        <strain evidence="1">DSM 16372</strain>
    </source>
</reference>
<protein>
    <recommendedName>
        <fullName evidence="3">Catalase</fullName>
    </recommendedName>
</protein>
<evidence type="ECO:0000313" key="2">
    <source>
        <dbReference type="Proteomes" id="UP001055247"/>
    </source>
</evidence>
<dbReference type="EMBL" id="BPQO01000027">
    <property type="protein sequence ID" value="GJD91421.1"/>
    <property type="molecule type" value="Genomic_DNA"/>
</dbReference>
<dbReference type="Proteomes" id="UP001055247">
    <property type="component" value="Unassembled WGS sequence"/>
</dbReference>